<comment type="caution">
    <text evidence="1">The sequence shown here is derived from an EMBL/GenBank/DDBJ whole genome shotgun (WGS) entry which is preliminary data.</text>
</comment>
<evidence type="ECO:0000313" key="1">
    <source>
        <dbReference type="EMBL" id="HAW77309.1"/>
    </source>
</evidence>
<reference evidence="1 2" key="1">
    <citation type="journal article" date="2018" name="Nat. Biotechnol.">
        <title>A standardized bacterial taxonomy based on genome phylogeny substantially revises the tree of life.</title>
        <authorList>
            <person name="Parks D.H."/>
            <person name="Chuvochina M."/>
            <person name="Waite D.W."/>
            <person name="Rinke C."/>
            <person name="Skarshewski A."/>
            <person name="Chaumeil P.A."/>
            <person name="Hugenholtz P."/>
        </authorList>
    </citation>
    <scope>NUCLEOTIDE SEQUENCE [LARGE SCALE GENOMIC DNA]</scope>
    <source>
        <strain evidence="1">UBA11978</strain>
    </source>
</reference>
<name>A0A350P7P2_9ALTE</name>
<dbReference type="EMBL" id="DNAN01000578">
    <property type="protein sequence ID" value="HAW77309.1"/>
    <property type="molecule type" value="Genomic_DNA"/>
</dbReference>
<gene>
    <name evidence="1" type="ORF">DCW74_16430</name>
</gene>
<dbReference type="AlphaFoldDB" id="A0A350P7P2"/>
<proteinExistence type="predicted"/>
<accession>A0A350P7P2</accession>
<sequence>MWLQHSVSIVKIMIRKEFGFNEPPLLERVREHGFKTFTGSANYDLNIISLRNPSVVPNSFDDLMFVIHKEDGLWVQYIFPCTTDPGQYHLNNPSRVAGTAIMMHPQQCRGVYKLDLHGGSYLALCQRNGKVKVWRDNNKDQVLDREGDEHQGYGINIHRASAYRTTENVERYSAGCSVIANPEDFNIFIDLCQKQTEINGWDTFTYTILLGTSDDFSP</sequence>
<protein>
    <submittedName>
        <fullName evidence="1">Uncharacterized protein</fullName>
    </submittedName>
</protein>
<dbReference type="Proteomes" id="UP000263517">
    <property type="component" value="Unassembled WGS sequence"/>
</dbReference>
<organism evidence="1 2">
    <name type="scientific">Alteromonas australica</name>
    <dbReference type="NCBI Taxonomy" id="589873"/>
    <lineage>
        <taxon>Bacteria</taxon>
        <taxon>Pseudomonadati</taxon>
        <taxon>Pseudomonadota</taxon>
        <taxon>Gammaproteobacteria</taxon>
        <taxon>Alteromonadales</taxon>
        <taxon>Alteromonadaceae</taxon>
        <taxon>Alteromonas/Salinimonas group</taxon>
        <taxon>Alteromonas</taxon>
    </lineage>
</organism>
<evidence type="ECO:0000313" key="2">
    <source>
        <dbReference type="Proteomes" id="UP000263517"/>
    </source>
</evidence>